<proteinExistence type="predicted"/>
<sequence>MSAKPRPRSAAWTRVQLRREDQLRRRLQKRHWLRLHAVLTGGISLGVMSLLSLVLLHAGVHSMALRYGVALAGGYLLYLLLVRLWVDCMLRRDWNPGDVPVDLPGSSVRTSGPDAAASLESGQGGSYGGGGATGDWGGDAVQLLDSGPALGEVASSASSGIDIPDIGGLDEGVVIVPVLLLFAALLVAVTGAGSLLWLVFGAELFLTVAVEVAFALLMARTLYVVEREGWLLAALRISWKPVLGALITAVLLGAVADWLFPQADTLVQVLRALRSSWFFSAH</sequence>
<name>A0A373FLT1_COMTE</name>
<protein>
    <recommendedName>
        <fullName evidence="5">Transmembrane protein</fullName>
    </recommendedName>
</protein>
<feature type="transmembrane region" description="Helical" evidence="2">
    <location>
        <begin position="204"/>
        <end position="225"/>
    </location>
</feature>
<dbReference type="EMBL" id="QURR01000011">
    <property type="protein sequence ID" value="RGE45103.1"/>
    <property type="molecule type" value="Genomic_DNA"/>
</dbReference>
<feature type="region of interest" description="Disordered" evidence="1">
    <location>
        <begin position="103"/>
        <end position="122"/>
    </location>
</feature>
<reference evidence="3 4" key="1">
    <citation type="submission" date="2018-08" db="EMBL/GenBank/DDBJ databases">
        <title>Comamonas testosteroni strain SWCO2.</title>
        <authorList>
            <person name="Jiang N."/>
            <person name="Zhang X.Z."/>
        </authorList>
    </citation>
    <scope>NUCLEOTIDE SEQUENCE [LARGE SCALE GENOMIC DNA]</scope>
    <source>
        <strain evidence="3 4">SWCO2</strain>
    </source>
</reference>
<evidence type="ECO:0000313" key="3">
    <source>
        <dbReference type="EMBL" id="RGE45103.1"/>
    </source>
</evidence>
<organism evidence="3 4">
    <name type="scientific">Comamonas testosteroni</name>
    <name type="common">Pseudomonas testosteroni</name>
    <dbReference type="NCBI Taxonomy" id="285"/>
    <lineage>
        <taxon>Bacteria</taxon>
        <taxon>Pseudomonadati</taxon>
        <taxon>Pseudomonadota</taxon>
        <taxon>Betaproteobacteria</taxon>
        <taxon>Burkholderiales</taxon>
        <taxon>Comamonadaceae</taxon>
        <taxon>Comamonas</taxon>
    </lineage>
</organism>
<keyword evidence="2" id="KW-1133">Transmembrane helix</keyword>
<feature type="transmembrane region" description="Helical" evidence="2">
    <location>
        <begin position="32"/>
        <end position="58"/>
    </location>
</feature>
<comment type="caution">
    <text evidence="3">The sequence shown here is derived from an EMBL/GenBank/DDBJ whole genome shotgun (WGS) entry which is preliminary data.</text>
</comment>
<evidence type="ECO:0000256" key="2">
    <source>
        <dbReference type="SAM" id="Phobius"/>
    </source>
</evidence>
<dbReference type="AlphaFoldDB" id="A0A373FLT1"/>
<gene>
    <name evidence="3" type="ORF">DZC30_10705</name>
</gene>
<evidence type="ECO:0008006" key="5">
    <source>
        <dbReference type="Google" id="ProtNLM"/>
    </source>
</evidence>
<feature type="transmembrane region" description="Helical" evidence="2">
    <location>
        <begin position="173"/>
        <end position="198"/>
    </location>
</feature>
<dbReference type="Proteomes" id="UP000261948">
    <property type="component" value="Unassembled WGS sequence"/>
</dbReference>
<accession>A0A373FLT1</accession>
<feature type="transmembrane region" description="Helical" evidence="2">
    <location>
        <begin position="237"/>
        <end position="260"/>
    </location>
</feature>
<evidence type="ECO:0000256" key="1">
    <source>
        <dbReference type="SAM" id="MobiDB-lite"/>
    </source>
</evidence>
<keyword evidence="2" id="KW-0472">Membrane</keyword>
<keyword evidence="4" id="KW-1185">Reference proteome</keyword>
<feature type="transmembrane region" description="Helical" evidence="2">
    <location>
        <begin position="64"/>
        <end position="86"/>
    </location>
</feature>
<keyword evidence="2" id="KW-0812">Transmembrane</keyword>
<dbReference type="OrthoDB" id="8797195at2"/>
<evidence type="ECO:0000313" key="4">
    <source>
        <dbReference type="Proteomes" id="UP000261948"/>
    </source>
</evidence>